<dbReference type="Pfam" id="PF05553">
    <property type="entry name" value="DUF761"/>
    <property type="match status" value="1"/>
</dbReference>
<evidence type="ECO:0000313" key="2">
    <source>
        <dbReference type="EMBL" id="RDX68759.1"/>
    </source>
</evidence>
<reference evidence="2" key="1">
    <citation type="submission" date="2018-05" db="EMBL/GenBank/DDBJ databases">
        <title>Draft genome of Mucuna pruriens seed.</title>
        <authorList>
            <person name="Nnadi N.E."/>
            <person name="Vos R."/>
            <person name="Hasami M.H."/>
            <person name="Devisetty U.K."/>
            <person name="Aguiy J.C."/>
        </authorList>
    </citation>
    <scope>NUCLEOTIDE SEQUENCE [LARGE SCALE GENOMIC DNA]</scope>
    <source>
        <strain evidence="2">JCA_2017</strain>
    </source>
</reference>
<gene>
    <name evidence="2" type="ORF">CR513_52214</name>
</gene>
<dbReference type="Proteomes" id="UP000257109">
    <property type="component" value="Unassembled WGS sequence"/>
</dbReference>
<evidence type="ECO:0000256" key="1">
    <source>
        <dbReference type="SAM" id="MobiDB-lite"/>
    </source>
</evidence>
<comment type="caution">
    <text evidence="2">The sequence shown here is derived from an EMBL/GenBank/DDBJ whole genome shotgun (WGS) entry which is preliminary data.</text>
</comment>
<dbReference type="InterPro" id="IPR008480">
    <property type="entry name" value="DUF761_pln"/>
</dbReference>
<evidence type="ECO:0000313" key="3">
    <source>
        <dbReference type="Proteomes" id="UP000257109"/>
    </source>
</evidence>
<dbReference type="AlphaFoldDB" id="A0A371ES31"/>
<feature type="region of interest" description="Disordered" evidence="1">
    <location>
        <begin position="154"/>
        <end position="204"/>
    </location>
</feature>
<organism evidence="2 3">
    <name type="scientific">Mucuna pruriens</name>
    <name type="common">Velvet bean</name>
    <name type="synonym">Dolichos pruriens</name>
    <dbReference type="NCBI Taxonomy" id="157652"/>
    <lineage>
        <taxon>Eukaryota</taxon>
        <taxon>Viridiplantae</taxon>
        <taxon>Streptophyta</taxon>
        <taxon>Embryophyta</taxon>
        <taxon>Tracheophyta</taxon>
        <taxon>Spermatophyta</taxon>
        <taxon>Magnoliopsida</taxon>
        <taxon>eudicotyledons</taxon>
        <taxon>Gunneridae</taxon>
        <taxon>Pentapetalae</taxon>
        <taxon>rosids</taxon>
        <taxon>fabids</taxon>
        <taxon>Fabales</taxon>
        <taxon>Fabaceae</taxon>
        <taxon>Papilionoideae</taxon>
        <taxon>50 kb inversion clade</taxon>
        <taxon>NPAAA clade</taxon>
        <taxon>indigoferoid/millettioid clade</taxon>
        <taxon>Phaseoleae</taxon>
        <taxon>Mucuna</taxon>
    </lineage>
</organism>
<sequence>MGHQIFLLEIEKTISNSPSVHLEAHCSFEAFPIQVLFLSSNQNTLHFIVMARTRLATKKLQPAKKAWKSFSNTVQHKLHKLNITKSIKATLQCLLSAFRSLSHLIHSKLHHSSSLITKRPQYSTSYYHVVQHKHCAAIHIDDLFDKANSMSMHATNKRSAHAQGETSKGKEKVKEKEEHSIYKGSSNLVGECHNQNNSDDGVNESKDLNTIEDAWKIVVAKSPQLRVDQKAEEFISKFREDMRLQKERSMLEFQEMLARIASLGNNSDLLGHHQTNEPN</sequence>
<feature type="compositionally biased region" description="Polar residues" evidence="1">
    <location>
        <begin position="183"/>
        <end position="200"/>
    </location>
</feature>
<feature type="compositionally biased region" description="Basic and acidic residues" evidence="1">
    <location>
        <begin position="167"/>
        <end position="181"/>
    </location>
</feature>
<feature type="non-terminal residue" evidence="2">
    <location>
        <position position="1"/>
    </location>
</feature>
<protein>
    <submittedName>
        <fullName evidence="2">Uncharacterized protein</fullName>
    </submittedName>
</protein>
<name>A0A371ES31_MUCPR</name>
<accession>A0A371ES31</accession>
<proteinExistence type="predicted"/>
<dbReference type="OrthoDB" id="1913960at2759"/>
<dbReference type="EMBL" id="QJKJ01012408">
    <property type="protein sequence ID" value="RDX68759.1"/>
    <property type="molecule type" value="Genomic_DNA"/>
</dbReference>
<keyword evidence="3" id="KW-1185">Reference proteome</keyword>